<dbReference type="InterPro" id="IPR023394">
    <property type="entry name" value="Sec7_C_sf"/>
</dbReference>
<dbReference type="GO" id="GO:0005085">
    <property type="term" value="F:guanyl-nucleotide exchange factor activity"/>
    <property type="evidence" value="ECO:0007669"/>
    <property type="project" value="InterPro"/>
</dbReference>
<dbReference type="Gene3D" id="1.10.1000.11">
    <property type="entry name" value="Arf Nucleotide-binding Site Opener,domain 2"/>
    <property type="match status" value="1"/>
</dbReference>
<dbReference type="InterPro" id="IPR000904">
    <property type="entry name" value="Sec7_dom"/>
</dbReference>
<dbReference type="FunFam" id="1.10.1000.11:FF:000002">
    <property type="entry name" value="Cytohesin 1"/>
    <property type="match status" value="1"/>
</dbReference>
<dbReference type="GO" id="GO:0032012">
    <property type="term" value="P:regulation of ARF protein signal transduction"/>
    <property type="evidence" value="ECO:0007669"/>
    <property type="project" value="InterPro"/>
</dbReference>
<dbReference type="CDD" id="cd00171">
    <property type="entry name" value="Sec7"/>
    <property type="match status" value="1"/>
</dbReference>
<feature type="region of interest" description="Disordered" evidence="1">
    <location>
        <begin position="314"/>
        <end position="335"/>
    </location>
</feature>
<evidence type="ECO:0000313" key="4">
    <source>
        <dbReference type="Proteomes" id="UP000761534"/>
    </source>
</evidence>
<dbReference type="VEuPathDB" id="FungiDB:TRICI_006588"/>
<dbReference type="InterPro" id="IPR035999">
    <property type="entry name" value="Sec7_dom_sf"/>
</dbReference>
<dbReference type="SUPFAM" id="SSF48425">
    <property type="entry name" value="Sec7 domain"/>
    <property type="match status" value="1"/>
</dbReference>
<evidence type="ECO:0000256" key="1">
    <source>
        <dbReference type="SAM" id="MobiDB-lite"/>
    </source>
</evidence>
<evidence type="ECO:0000313" key="3">
    <source>
        <dbReference type="EMBL" id="KAA8898327.1"/>
    </source>
</evidence>
<dbReference type="PANTHER" id="PTHR10663">
    <property type="entry name" value="GUANYL-NUCLEOTIDE EXCHANGE FACTOR"/>
    <property type="match status" value="1"/>
</dbReference>
<feature type="compositionally biased region" description="Polar residues" evidence="1">
    <location>
        <begin position="316"/>
        <end position="335"/>
    </location>
</feature>
<dbReference type="Pfam" id="PF12783">
    <property type="entry name" value="Sec7-like_HUS"/>
    <property type="match status" value="1"/>
</dbReference>
<feature type="domain" description="SEC7" evidence="2">
    <location>
        <begin position="441"/>
        <end position="629"/>
    </location>
</feature>
<dbReference type="InterPro" id="IPR056604">
    <property type="entry name" value="GBF1-like_TPR"/>
</dbReference>
<dbReference type="InterPro" id="IPR032691">
    <property type="entry name" value="Mon2/Sec7/BIG1-like_HUS"/>
</dbReference>
<dbReference type="GO" id="GO:0005794">
    <property type="term" value="C:Golgi apparatus"/>
    <property type="evidence" value="ECO:0007669"/>
    <property type="project" value="UniProtKB-ARBA"/>
</dbReference>
<organism evidence="3 4">
    <name type="scientific">Trichomonascus ciferrii</name>
    <dbReference type="NCBI Taxonomy" id="44093"/>
    <lineage>
        <taxon>Eukaryota</taxon>
        <taxon>Fungi</taxon>
        <taxon>Dikarya</taxon>
        <taxon>Ascomycota</taxon>
        <taxon>Saccharomycotina</taxon>
        <taxon>Dipodascomycetes</taxon>
        <taxon>Dipodascales</taxon>
        <taxon>Trichomonascaceae</taxon>
        <taxon>Trichomonascus</taxon>
        <taxon>Trichomonascus ciferrii complex</taxon>
    </lineage>
</organism>
<reference evidence="3" key="1">
    <citation type="journal article" date="2019" name="G3 (Bethesda)">
        <title>Genome Assemblies of Two Rare Opportunistic Yeast Pathogens: Diutina rugosa (syn. Candida rugosa) and Trichomonascus ciferrii (syn. Candida ciferrii).</title>
        <authorList>
            <person name="Mixao V."/>
            <person name="Saus E."/>
            <person name="Hansen A.P."/>
            <person name="Lass-Florl C."/>
            <person name="Gabaldon T."/>
        </authorList>
    </citation>
    <scope>NUCLEOTIDE SEQUENCE</scope>
    <source>
        <strain evidence="3">CBS 4856</strain>
    </source>
</reference>
<comment type="caution">
    <text evidence="3">The sequence shown here is derived from an EMBL/GenBank/DDBJ whole genome shotgun (WGS) entry which is preliminary data.</text>
</comment>
<dbReference type="PROSITE" id="PS50190">
    <property type="entry name" value="SEC7"/>
    <property type="match status" value="1"/>
</dbReference>
<name>A0A642UG94_9ASCO</name>
<sequence>MALSAVSKFFSLGIINDESKDLQPALHQLSIAITHCRFEATYQAEDDAVLLKILSLMEEIVCTEHGRLLSDDNICEIVETCLSMACQMRRGDVLRRAAEMTMVKLTQTVFWRLRDIEPEVDEDPIEDGDVQLNNEEEKTTTETEGTAEMGGDSSTVEDVGSRITVQNHTEDTDGPYGMNTIREVFRVLISILDPGNMHQYTDSTRIMALRLINVAFEVAGTHIAEHPSLLQLTMTTLCKYLFQMIRYDNVQLVQSALRVVSTLLHTCRSHLKMQQEFFFTYLLTCLSPISDLPREPDVDNIFYDGVPNVPRLINPRTATSTPIENKTGSSTGSTPVQTPTAFLTFKSPEVREVMVEAITSLARIPSFFNDLFVNYDCDVDRADLCEDLIGFLCRNAYPDSASWSTPSVPPLCLEAVLAFLNYLDRGLEISSSPEQDENVERVLDAKNRKKMLISVADTFNDNPKAGVAMLVAKGIVKDDSPESIACFLKESGRINKTVLGEYLAKPANKEVKNNFIDQFDFSGKRLDEALREFLSSFRLPGESQQIEQIFEKFANQYCKGEGNTEEIENEDAAFVLSYAIIMLNTDLHSSQIKKRMTVDQFKNNLRDANNGKNFSAQFLEDIYKTIRSREIIMPDEHDNDETFEYAWKEMLLKTSQAGQLEVHTKGFDKYVFEASWRPIITTLSFVFATATDDTVFSRVITGFDQAARVASAYKIPKVLDHITKCLSKMSSLTAGDLSMPTNNVEIHIEDGSVTVSDLSVPFGSDFKAQMATVIFFRIAKTHTAMMNDGWTQILRVLANLYLYNLLPDLEDKFGISLPRIKPQSTIKRNKGGREVGLFSTLSSYLTGSGDSTPEPTDEEVDATLSTVDCVKSCGVEEMFESMQSLEGEALDRLTDFLIHSIPNIIDATPSFKQSFYSVTLFYLEVLVMLGANIQGLLYNYLQNWEDLDSEFIIRVINYSLRIGAVNHLPAIVNVNSKILRSAALNIVKGVTELPLNEQVLHSEDYWKLLDILSSNEEATQPIFDHVSKLKTQVDKENFNYLLAVMGQIANVGASGAQVEQNQLDRIKGKVERKELEEKIQGDVSRALESIEIIYSLGHQIDQFKDIEWGELWYPFIQCLSGQCINPSRKVRSRAFGYFQKILLSPEMHAKDGFDFPLTFDRAIFPLIGTLLKPEVYETDVEGMAATRLHVASLLCKVFLQYVINIQYNQEVLDLWTRILETLDRLINSGQRDTLKESVVESLKNVLLVVSSSEFGADDRFWAETWKRIDGFLPGLKDQVFPKTDDHDTQNEHESNDK</sequence>
<feature type="region of interest" description="Disordered" evidence="1">
    <location>
        <begin position="122"/>
        <end position="158"/>
    </location>
</feature>
<dbReference type="EMBL" id="SWFS01000547">
    <property type="protein sequence ID" value="KAA8898327.1"/>
    <property type="molecule type" value="Genomic_DNA"/>
</dbReference>
<proteinExistence type="predicted"/>
<dbReference type="GO" id="GO:0016192">
    <property type="term" value="P:vesicle-mediated transport"/>
    <property type="evidence" value="ECO:0007669"/>
    <property type="project" value="UniProtKB-ARBA"/>
</dbReference>
<dbReference type="SUPFAM" id="SSF48371">
    <property type="entry name" value="ARM repeat"/>
    <property type="match status" value="1"/>
</dbReference>
<dbReference type="Gene3D" id="1.10.220.20">
    <property type="match status" value="1"/>
</dbReference>
<keyword evidence="4" id="KW-1185">Reference proteome</keyword>
<dbReference type="PANTHER" id="PTHR10663:SF388">
    <property type="entry name" value="GOLGI-SPECIFIC BREFELDIN A-RESISTANCE GUANINE NUCLEOTIDE EXCHANGE FACTOR 1"/>
    <property type="match status" value="1"/>
</dbReference>
<dbReference type="Pfam" id="PF23325">
    <property type="entry name" value="TPR_28"/>
    <property type="match status" value="1"/>
</dbReference>
<accession>A0A642UG94</accession>
<dbReference type="SMART" id="SM00222">
    <property type="entry name" value="Sec7"/>
    <property type="match status" value="1"/>
</dbReference>
<dbReference type="Pfam" id="PF01369">
    <property type="entry name" value="Sec7"/>
    <property type="match status" value="1"/>
</dbReference>
<evidence type="ECO:0000259" key="2">
    <source>
        <dbReference type="PROSITE" id="PS50190"/>
    </source>
</evidence>
<protein>
    <recommendedName>
        <fullName evidence="2">SEC7 domain-containing protein</fullName>
    </recommendedName>
</protein>
<dbReference type="Proteomes" id="UP000761534">
    <property type="component" value="Unassembled WGS sequence"/>
</dbReference>
<dbReference type="OrthoDB" id="10258608at2759"/>
<dbReference type="InterPro" id="IPR016024">
    <property type="entry name" value="ARM-type_fold"/>
</dbReference>
<gene>
    <name evidence="3" type="ORF">TRICI_006588</name>
</gene>